<dbReference type="AlphaFoldDB" id="A0A8S0WFY7"/>
<protein>
    <submittedName>
        <fullName evidence="3">Uncharacterized protein</fullName>
    </submittedName>
</protein>
<comment type="caution">
    <text evidence="3">The sequence shown here is derived from an EMBL/GenBank/DDBJ whole genome shotgun (WGS) entry which is preliminary data.</text>
</comment>
<feature type="compositionally biased region" description="Basic and acidic residues" evidence="1">
    <location>
        <begin position="112"/>
        <end position="131"/>
    </location>
</feature>
<reference evidence="3 4" key="1">
    <citation type="submission" date="2020-01" db="EMBL/GenBank/DDBJ databases">
        <authorList>
            <person name="Gupta K D."/>
        </authorList>
    </citation>
    <scope>NUCLEOTIDE SEQUENCE [LARGE SCALE GENOMIC DNA]</scope>
</reference>
<evidence type="ECO:0000313" key="4">
    <source>
        <dbReference type="Proteomes" id="UP000467700"/>
    </source>
</evidence>
<evidence type="ECO:0000256" key="1">
    <source>
        <dbReference type="SAM" id="MobiDB-lite"/>
    </source>
</evidence>
<keyword evidence="2" id="KW-0812">Transmembrane</keyword>
<gene>
    <name evidence="3" type="ORF">AAE3_LOCUS10576</name>
</gene>
<keyword evidence="4" id="KW-1185">Reference proteome</keyword>
<sequence>MPSNSPEQYPSLLWITIPPILLLSAYYVREWYLARRLRLHGIGKGAPGFQTGVRRVRITPDVAARIRRGEDVSPEEIEAASRKADQEEEAQKQFRSSSSANANISGGLPRGVIEERDDRHLLDSGESRPTEATKPQETAVNEWLPESITRPTKRKKGRR</sequence>
<name>A0A8S0WFY7_CYCAE</name>
<keyword evidence="2" id="KW-0472">Membrane</keyword>
<dbReference type="OrthoDB" id="3260758at2759"/>
<feature type="compositionally biased region" description="Low complexity" evidence="1">
    <location>
        <begin position="96"/>
        <end position="107"/>
    </location>
</feature>
<evidence type="ECO:0000313" key="3">
    <source>
        <dbReference type="EMBL" id="CAA7268450.1"/>
    </source>
</evidence>
<keyword evidence="2" id="KW-1133">Transmembrane helix</keyword>
<feature type="compositionally biased region" description="Basic and acidic residues" evidence="1">
    <location>
        <begin position="79"/>
        <end position="92"/>
    </location>
</feature>
<proteinExistence type="predicted"/>
<evidence type="ECO:0000256" key="2">
    <source>
        <dbReference type="SAM" id="Phobius"/>
    </source>
</evidence>
<feature type="transmembrane region" description="Helical" evidence="2">
    <location>
        <begin position="12"/>
        <end position="28"/>
    </location>
</feature>
<organism evidence="3 4">
    <name type="scientific">Cyclocybe aegerita</name>
    <name type="common">Black poplar mushroom</name>
    <name type="synonym">Agrocybe aegerita</name>
    <dbReference type="NCBI Taxonomy" id="1973307"/>
    <lineage>
        <taxon>Eukaryota</taxon>
        <taxon>Fungi</taxon>
        <taxon>Dikarya</taxon>
        <taxon>Basidiomycota</taxon>
        <taxon>Agaricomycotina</taxon>
        <taxon>Agaricomycetes</taxon>
        <taxon>Agaricomycetidae</taxon>
        <taxon>Agaricales</taxon>
        <taxon>Agaricineae</taxon>
        <taxon>Bolbitiaceae</taxon>
        <taxon>Cyclocybe</taxon>
    </lineage>
</organism>
<dbReference type="Proteomes" id="UP000467700">
    <property type="component" value="Unassembled WGS sequence"/>
</dbReference>
<dbReference type="EMBL" id="CACVBS010000068">
    <property type="protein sequence ID" value="CAA7268450.1"/>
    <property type="molecule type" value="Genomic_DNA"/>
</dbReference>
<accession>A0A8S0WFY7</accession>
<feature type="region of interest" description="Disordered" evidence="1">
    <location>
        <begin position="67"/>
        <end position="159"/>
    </location>
</feature>